<dbReference type="Gene3D" id="3.30.1450.10">
    <property type="match status" value="1"/>
</dbReference>
<gene>
    <name evidence="4" type="ORF">MNBD_ALPHA04-440</name>
</gene>
<dbReference type="InterPro" id="IPR037873">
    <property type="entry name" value="BamE-like"/>
</dbReference>
<reference evidence="4" key="1">
    <citation type="submission" date="2018-06" db="EMBL/GenBank/DDBJ databases">
        <authorList>
            <person name="Zhirakovskaya E."/>
        </authorList>
    </citation>
    <scope>NUCLEOTIDE SEQUENCE</scope>
</reference>
<name>A0A3B0STM5_9ZZZZ</name>
<evidence type="ECO:0000313" key="4">
    <source>
        <dbReference type="EMBL" id="VAW04447.1"/>
    </source>
</evidence>
<feature type="domain" description="Outer membrane protein assembly factor BamE" evidence="3">
    <location>
        <begin position="49"/>
        <end position="123"/>
    </location>
</feature>
<dbReference type="EMBL" id="UOEF01000404">
    <property type="protein sequence ID" value="VAW04447.1"/>
    <property type="molecule type" value="Genomic_DNA"/>
</dbReference>
<sequence>MYKLLQPVNLVVLEKFLMNIQFGMRSAMIVLAAGGLTLSGCTKVRGHQGYIADSVLMSAIQPGVDNRQSVEASLGRPTFTGQFDKNTWYYVSRDTRQLAFNSPSPKDQLVMRVQFDTAGNVTAVNRTGLELVANISPTGDKTPTLGRERSFFEELFGNIGAVGAAGARGSNDPTRP</sequence>
<dbReference type="InterPro" id="IPR007450">
    <property type="entry name" value="BamE_dom"/>
</dbReference>
<dbReference type="GO" id="GO:0019867">
    <property type="term" value="C:outer membrane"/>
    <property type="evidence" value="ECO:0007669"/>
    <property type="project" value="InterPro"/>
</dbReference>
<keyword evidence="1" id="KW-0732">Signal</keyword>
<keyword evidence="2" id="KW-0472">Membrane</keyword>
<proteinExistence type="predicted"/>
<dbReference type="Pfam" id="PF04355">
    <property type="entry name" value="BamE"/>
    <property type="match status" value="1"/>
</dbReference>
<evidence type="ECO:0000256" key="2">
    <source>
        <dbReference type="ARBA" id="ARBA00023136"/>
    </source>
</evidence>
<protein>
    <submittedName>
        <fullName evidence="4">Outer membrane beta-barrel assembly protein BamE</fullName>
    </submittedName>
</protein>
<evidence type="ECO:0000256" key="1">
    <source>
        <dbReference type="ARBA" id="ARBA00022729"/>
    </source>
</evidence>
<dbReference type="AlphaFoldDB" id="A0A3B0STM5"/>
<evidence type="ECO:0000259" key="3">
    <source>
        <dbReference type="Pfam" id="PF04355"/>
    </source>
</evidence>
<accession>A0A3B0STM5</accession>
<organism evidence="4">
    <name type="scientific">hydrothermal vent metagenome</name>
    <dbReference type="NCBI Taxonomy" id="652676"/>
    <lineage>
        <taxon>unclassified sequences</taxon>
        <taxon>metagenomes</taxon>
        <taxon>ecological metagenomes</taxon>
    </lineage>
</organism>